<reference evidence="7 8" key="1">
    <citation type="submission" date="2024-06" db="EMBL/GenBank/DDBJ databases">
        <title>The Natural Products Discovery Center: Release of the First 8490 Sequenced Strains for Exploring Actinobacteria Biosynthetic Diversity.</title>
        <authorList>
            <person name="Kalkreuter E."/>
            <person name="Kautsar S.A."/>
            <person name="Yang D."/>
            <person name="Bader C.D."/>
            <person name="Teijaro C.N."/>
            <person name="Fluegel L."/>
            <person name="Davis C.M."/>
            <person name="Simpson J.R."/>
            <person name="Lauterbach L."/>
            <person name="Steele A.D."/>
            <person name="Gui C."/>
            <person name="Meng S."/>
            <person name="Li G."/>
            <person name="Viehrig K."/>
            <person name="Ye F."/>
            <person name="Su P."/>
            <person name="Kiefer A.F."/>
            <person name="Nichols A."/>
            <person name="Cepeda A.J."/>
            <person name="Yan W."/>
            <person name="Fan B."/>
            <person name="Jiang Y."/>
            <person name="Adhikari A."/>
            <person name="Zheng C.-J."/>
            <person name="Schuster L."/>
            <person name="Cowan T.M."/>
            <person name="Smanski M.J."/>
            <person name="Chevrette M.G."/>
            <person name="De Carvalho L.P.S."/>
            <person name="Shen B."/>
        </authorList>
    </citation>
    <scope>NUCLEOTIDE SEQUENCE [LARGE SCALE GENOMIC DNA]</scope>
    <source>
        <strain evidence="7 8">NPDC033843</strain>
    </source>
</reference>
<dbReference type="SUPFAM" id="SSF51905">
    <property type="entry name" value="FAD/NAD(P)-binding domain"/>
    <property type="match status" value="2"/>
</dbReference>
<protein>
    <submittedName>
        <fullName evidence="7">FAD-dependent oxidoreductase</fullName>
    </submittedName>
</protein>
<evidence type="ECO:0000259" key="6">
    <source>
        <dbReference type="Pfam" id="PF14759"/>
    </source>
</evidence>
<keyword evidence="2" id="KW-0285">Flavoprotein</keyword>
<evidence type="ECO:0000256" key="1">
    <source>
        <dbReference type="ARBA" id="ARBA00001974"/>
    </source>
</evidence>
<evidence type="ECO:0000256" key="2">
    <source>
        <dbReference type="ARBA" id="ARBA00022630"/>
    </source>
</evidence>
<dbReference type="InterPro" id="IPR016156">
    <property type="entry name" value="FAD/NAD-linked_Rdtase_dimer_sf"/>
</dbReference>
<dbReference type="SUPFAM" id="SSF55424">
    <property type="entry name" value="FAD/NAD-linked reductases, dimerisation (C-terminal) domain"/>
    <property type="match status" value="1"/>
</dbReference>
<accession>A0ABV2ZZH7</accession>
<feature type="domain" description="FAD/NAD(P)-binding" evidence="5">
    <location>
        <begin position="2"/>
        <end position="298"/>
    </location>
</feature>
<comment type="caution">
    <text evidence="7">The sequence shown here is derived from an EMBL/GenBank/DDBJ whole genome shotgun (WGS) entry which is preliminary data.</text>
</comment>
<evidence type="ECO:0000256" key="4">
    <source>
        <dbReference type="ARBA" id="ARBA00023002"/>
    </source>
</evidence>
<dbReference type="EMBL" id="JBEZVE010000049">
    <property type="protein sequence ID" value="MEU3787683.1"/>
    <property type="molecule type" value="Genomic_DNA"/>
</dbReference>
<dbReference type="PANTHER" id="PTHR43557">
    <property type="entry name" value="APOPTOSIS-INDUCING FACTOR 1"/>
    <property type="match status" value="1"/>
</dbReference>
<proteinExistence type="predicted"/>
<comment type="cofactor">
    <cofactor evidence="1">
        <name>FAD</name>
        <dbReference type="ChEBI" id="CHEBI:57692"/>
    </cofactor>
</comment>
<evidence type="ECO:0000313" key="8">
    <source>
        <dbReference type="Proteomes" id="UP001550739"/>
    </source>
</evidence>
<dbReference type="Pfam" id="PF14759">
    <property type="entry name" value="Reductase_C"/>
    <property type="match status" value="1"/>
</dbReference>
<dbReference type="InterPro" id="IPR028202">
    <property type="entry name" value="Reductase_C"/>
</dbReference>
<dbReference type="InterPro" id="IPR036188">
    <property type="entry name" value="FAD/NAD-bd_sf"/>
</dbReference>
<dbReference type="RefSeq" id="WP_334581781.1">
    <property type="nucleotide sequence ID" value="NZ_JBEZVE010000049.1"/>
</dbReference>
<dbReference type="PRINTS" id="PR00411">
    <property type="entry name" value="PNDRDTASEI"/>
</dbReference>
<evidence type="ECO:0000256" key="3">
    <source>
        <dbReference type="ARBA" id="ARBA00022827"/>
    </source>
</evidence>
<dbReference type="InterPro" id="IPR050446">
    <property type="entry name" value="FAD-oxidoreductase/Apoptosis"/>
</dbReference>
<dbReference type="Proteomes" id="UP001550739">
    <property type="component" value="Unassembled WGS sequence"/>
</dbReference>
<dbReference type="Pfam" id="PF07992">
    <property type="entry name" value="Pyr_redox_2"/>
    <property type="match status" value="1"/>
</dbReference>
<evidence type="ECO:0000259" key="5">
    <source>
        <dbReference type="Pfam" id="PF07992"/>
    </source>
</evidence>
<dbReference type="PANTHER" id="PTHR43557:SF2">
    <property type="entry name" value="RIESKE DOMAIN-CONTAINING PROTEIN-RELATED"/>
    <property type="match status" value="1"/>
</dbReference>
<dbReference type="PRINTS" id="PR00368">
    <property type="entry name" value="FADPNR"/>
</dbReference>
<keyword evidence="4" id="KW-0560">Oxidoreductase</keyword>
<keyword evidence="3" id="KW-0274">FAD</keyword>
<gene>
    <name evidence="7" type="ORF">AB0E89_45480</name>
</gene>
<name>A0ABV2ZZH7_9ACTN</name>
<feature type="domain" description="Reductase C-terminal" evidence="6">
    <location>
        <begin position="317"/>
        <end position="400"/>
    </location>
</feature>
<dbReference type="Gene3D" id="3.30.390.30">
    <property type="match status" value="1"/>
</dbReference>
<keyword evidence="8" id="KW-1185">Reference proteome</keyword>
<dbReference type="InterPro" id="IPR023753">
    <property type="entry name" value="FAD/NAD-binding_dom"/>
</dbReference>
<organism evidence="7 8">
    <name type="scientific">Streptomyces sp. 900129855</name>
    <dbReference type="NCBI Taxonomy" id="3155129"/>
    <lineage>
        <taxon>Bacteria</taxon>
        <taxon>Bacillati</taxon>
        <taxon>Actinomycetota</taxon>
        <taxon>Actinomycetes</taxon>
        <taxon>Kitasatosporales</taxon>
        <taxon>Streptomycetaceae</taxon>
        <taxon>Streptomyces</taxon>
    </lineage>
</organism>
<dbReference type="Gene3D" id="3.50.50.60">
    <property type="entry name" value="FAD/NAD(P)-binding domain"/>
    <property type="match status" value="2"/>
</dbReference>
<evidence type="ECO:0000313" key="7">
    <source>
        <dbReference type="EMBL" id="MEU3787683.1"/>
    </source>
</evidence>
<sequence length="408" mass="42965">MVVIGAGHAGVQVADGLRAGGHVGPVALVGDEPVLPYQRPPLSKEYLSPTRTPATPHLRARQYFADHRIDLHTGVTATGLGRPSRTVRLSDGRELPYDVLVLATGAANRTLAVPGSDLAGIHTLRTLGDADTLRSALSQSRAVLVVGAGFIGLEFAAAARKQGLRTTVLEAADRPLGRALSAEMAAHLTAAHRMAGTDLRLGEAVARFTGDGGRVNGAISTTGVRYQADLVVVGIGVVPRVELAVQAGLPVADGIVVDEYLRTADSAVYAVGDCANHPNVHAGVRMRVESVQNATDQALHVASTILGGTDAYADLPWFWSHQGELKLQIAGVRRPDDESVVTGDPDAGRFSVCCYRRGRLVAVESLNRPADHVAARRVLTAGRSPEPGQLRDPGFSLKEFARETVAAR</sequence>